<gene>
    <name evidence="3" type="ORF">TCLT_LOCUS9958</name>
</gene>
<dbReference type="Proteomes" id="UP000276776">
    <property type="component" value="Unassembled WGS sequence"/>
</dbReference>
<reference evidence="5" key="1">
    <citation type="submission" date="2017-02" db="UniProtKB">
        <authorList>
            <consortium name="WormBaseParasite"/>
        </authorList>
    </citation>
    <scope>IDENTIFICATION</scope>
</reference>
<keyword evidence="1" id="KW-0732">Signal</keyword>
<dbReference type="Gene3D" id="2.60.120.200">
    <property type="match status" value="2"/>
</dbReference>
<dbReference type="AlphaFoldDB" id="A0A0N5D9Z0"/>
<name>A0A0N5D9Z0_THECL</name>
<evidence type="ECO:0000259" key="2">
    <source>
        <dbReference type="PROSITE" id="PS50060"/>
    </source>
</evidence>
<keyword evidence="4" id="KW-1185">Reference proteome</keyword>
<dbReference type="InterPro" id="IPR000998">
    <property type="entry name" value="MAM_dom"/>
</dbReference>
<feature type="chain" id="PRO_5043126736" evidence="1">
    <location>
        <begin position="20"/>
        <end position="404"/>
    </location>
</feature>
<dbReference type="SMART" id="SM00137">
    <property type="entry name" value="MAM"/>
    <property type="match status" value="1"/>
</dbReference>
<evidence type="ECO:0000313" key="4">
    <source>
        <dbReference type="Proteomes" id="UP000276776"/>
    </source>
</evidence>
<reference evidence="3 4" key="2">
    <citation type="submission" date="2018-11" db="EMBL/GenBank/DDBJ databases">
        <authorList>
            <consortium name="Pathogen Informatics"/>
        </authorList>
    </citation>
    <scope>NUCLEOTIDE SEQUENCE [LARGE SCALE GENOMIC DNA]</scope>
</reference>
<dbReference type="WBParaSite" id="TCLT_0000996901-mRNA-1">
    <property type="protein sequence ID" value="TCLT_0000996901-mRNA-1"/>
    <property type="gene ID" value="TCLT_0000996901"/>
</dbReference>
<evidence type="ECO:0000256" key="1">
    <source>
        <dbReference type="SAM" id="SignalP"/>
    </source>
</evidence>
<feature type="signal peptide" evidence="1">
    <location>
        <begin position="1"/>
        <end position="19"/>
    </location>
</feature>
<organism evidence="5">
    <name type="scientific">Thelazia callipaeda</name>
    <name type="common">Oriental eyeworm</name>
    <name type="synonym">Parasitic nematode</name>
    <dbReference type="NCBI Taxonomy" id="103827"/>
    <lineage>
        <taxon>Eukaryota</taxon>
        <taxon>Metazoa</taxon>
        <taxon>Ecdysozoa</taxon>
        <taxon>Nematoda</taxon>
        <taxon>Chromadorea</taxon>
        <taxon>Rhabditida</taxon>
        <taxon>Spirurina</taxon>
        <taxon>Spiruromorpha</taxon>
        <taxon>Thelazioidea</taxon>
        <taxon>Thelaziidae</taxon>
        <taxon>Thelazia</taxon>
    </lineage>
</organism>
<dbReference type="InterPro" id="IPR013320">
    <property type="entry name" value="ConA-like_dom_sf"/>
</dbReference>
<dbReference type="SUPFAM" id="SSF49899">
    <property type="entry name" value="Concanavalin A-like lectins/glucanases"/>
    <property type="match status" value="2"/>
</dbReference>
<dbReference type="EMBL" id="UYYF01004927">
    <property type="protein sequence ID" value="VDN07627.1"/>
    <property type="molecule type" value="Genomic_DNA"/>
</dbReference>
<dbReference type="OrthoDB" id="5853260at2759"/>
<dbReference type="PROSITE" id="PS50060">
    <property type="entry name" value="MAM_2"/>
    <property type="match status" value="1"/>
</dbReference>
<proteinExistence type="predicted"/>
<dbReference type="OMA" id="ELRFMYW"/>
<protein>
    <submittedName>
        <fullName evidence="5">MAM domain-containing protein</fullName>
    </submittedName>
</protein>
<evidence type="ECO:0000313" key="3">
    <source>
        <dbReference type="EMBL" id="VDN07627.1"/>
    </source>
</evidence>
<accession>A0A0N5D9Z0</accession>
<feature type="domain" description="MAM" evidence="2">
    <location>
        <begin position="33"/>
        <end position="198"/>
    </location>
</feature>
<sequence>MSIIVIFLTFIFYSDDLLQNKPIDGTADLLCYDFDPSCRWYNMHSLLIDDLYWFRGHGLLDGNRLKISTGTKTIPDGNYAIVATDHIKNPKSKATLVSDVISCQLGPAELRFMYWLSPEVRLTVCVKRTSQPYPNYDFCFDPIQNGNPGPAHISIDDMERQPFQIFIQADNFMFQSANLNGGFAIIDNIEYFGDLCSDAAVPPDSQEFTNTRLVRNEYKPMRSTDSKKLISESNYESVCDVLQCTFTNNDGHCGLDIANSMWSFRTTADNEISIEGDASNIPYNTGEGSFIFLKGPVAKSRLYSMPFQYSMDFIFVFAYYRTSNDFNFYILAKMKDDFKERIIFTAKNKEEQTRRWYRELIFMQAGFYDYVVFEIQNLEDDEYIGIDEFMVLDSKRKPVCQEQI</sequence>
<evidence type="ECO:0000313" key="5">
    <source>
        <dbReference type="WBParaSite" id="TCLT_0000996901-mRNA-1"/>
    </source>
</evidence>
<dbReference type="GO" id="GO:0016020">
    <property type="term" value="C:membrane"/>
    <property type="evidence" value="ECO:0007669"/>
    <property type="project" value="InterPro"/>
</dbReference>